<gene>
    <name evidence="3" type="ORF">M91_08913</name>
</gene>
<evidence type="ECO:0000313" key="3">
    <source>
        <dbReference type="EMBL" id="ELR51599.1"/>
    </source>
</evidence>
<accession>L8I7T6</accession>
<protein>
    <submittedName>
        <fullName evidence="3">Uncharacterized protein</fullName>
    </submittedName>
</protein>
<keyword evidence="2" id="KW-0472">Membrane</keyword>
<feature type="region of interest" description="Disordered" evidence="1">
    <location>
        <begin position="81"/>
        <end position="112"/>
    </location>
</feature>
<dbReference type="EMBL" id="JH881948">
    <property type="protein sequence ID" value="ELR51599.1"/>
    <property type="molecule type" value="Genomic_DNA"/>
</dbReference>
<feature type="compositionally biased region" description="Low complexity" evidence="1">
    <location>
        <begin position="153"/>
        <end position="166"/>
    </location>
</feature>
<feature type="compositionally biased region" description="Polar residues" evidence="1">
    <location>
        <begin position="82"/>
        <end position="91"/>
    </location>
</feature>
<keyword evidence="2" id="KW-0812">Transmembrane</keyword>
<reference evidence="3 4" key="1">
    <citation type="journal article" date="2012" name="Nat. Genet.">
        <title>The yak genome and adaptation to life at high altitude.</title>
        <authorList>
            <person name="Qiu Q."/>
            <person name="Zhang G."/>
            <person name="Ma T."/>
            <person name="Qian W."/>
            <person name="Wang J."/>
            <person name="Ye Z."/>
            <person name="Cao C."/>
            <person name="Hu Q."/>
            <person name="Kim J."/>
            <person name="Larkin D.M."/>
            <person name="Auvil L."/>
            <person name="Capitanu B."/>
            <person name="Ma J."/>
            <person name="Lewin H.A."/>
            <person name="Qian X."/>
            <person name="Lang Y."/>
            <person name="Zhou R."/>
            <person name="Wang L."/>
            <person name="Wang K."/>
            <person name="Xia J."/>
            <person name="Liao S."/>
            <person name="Pan S."/>
            <person name="Lu X."/>
            <person name="Hou H."/>
            <person name="Wang Y."/>
            <person name="Zang X."/>
            <person name="Yin Y."/>
            <person name="Ma H."/>
            <person name="Zhang J."/>
            <person name="Wang Z."/>
            <person name="Zhang Y."/>
            <person name="Zhang D."/>
            <person name="Yonezawa T."/>
            <person name="Hasegawa M."/>
            <person name="Zhong Y."/>
            <person name="Liu W."/>
            <person name="Zhang Y."/>
            <person name="Huang Z."/>
            <person name="Zhang S."/>
            <person name="Long R."/>
            <person name="Yang H."/>
            <person name="Wang J."/>
            <person name="Lenstra J.A."/>
            <person name="Cooper D.N."/>
            <person name="Wu Y."/>
            <person name="Wang J."/>
            <person name="Shi P."/>
            <person name="Wang J."/>
            <person name="Liu J."/>
        </authorList>
    </citation>
    <scope>NUCLEOTIDE SEQUENCE [LARGE SCALE GENOMIC DNA]</scope>
    <source>
        <strain evidence="4">yakQH1</strain>
    </source>
</reference>
<keyword evidence="2" id="KW-1133">Transmembrane helix</keyword>
<dbReference type="AlphaFoldDB" id="L8I7T6"/>
<dbReference type="Proteomes" id="UP000011080">
    <property type="component" value="Unassembled WGS sequence"/>
</dbReference>
<name>L8I7T6_9CETA</name>
<feature type="region of interest" description="Disordered" evidence="1">
    <location>
        <begin position="303"/>
        <end position="328"/>
    </location>
</feature>
<feature type="transmembrane region" description="Helical" evidence="2">
    <location>
        <begin position="230"/>
        <end position="250"/>
    </location>
</feature>
<sequence>MGDEELKADSFRMKHVSRLRTKTVFKKCLSATHKMPVVVEAFTDFLMSDGRVLISSIREVVFRLKQRTKWVSLGQPFMWQRPQDSAASSPFDSDEDPVDSGDRAQSQAPGSPWAYTAMPKVVRLEVRTTRSGAGGWMLHARCGMLGTGGPGRGSESAEGAGLGSLRGRARSGPPCPMFLPASLRLLALRRTQRLRGVRGADHTLEVVYVELWMLQALFGQDSEMLAAFYGWFRVSLVVSAVPGCGVLVFIIGSPLYQYVTKFLIVAICFQLRVRRNRAGLSRSLSPDGPEETKLLPAAHAAKSEGETSCARSSERGWAPPVGHQSRVGSTALTDPRGLIQSQLCCVWTGTPYSQGPQGSQEETSPLTKCPRARRRIGSPTWADLQEAGSNRQRLQSGLAPRKGWTMSGLRVHGTHKNN</sequence>
<feature type="region of interest" description="Disordered" evidence="1">
    <location>
        <begin position="386"/>
        <end position="418"/>
    </location>
</feature>
<evidence type="ECO:0000256" key="1">
    <source>
        <dbReference type="SAM" id="MobiDB-lite"/>
    </source>
</evidence>
<evidence type="ECO:0000313" key="4">
    <source>
        <dbReference type="Proteomes" id="UP000011080"/>
    </source>
</evidence>
<organism evidence="3 4">
    <name type="scientific">Bos mutus</name>
    <name type="common">wild yak</name>
    <dbReference type="NCBI Taxonomy" id="72004"/>
    <lineage>
        <taxon>Eukaryota</taxon>
        <taxon>Metazoa</taxon>
        <taxon>Chordata</taxon>
        <taxon>Craniata</taxon>
        <taxon>Vertebrata</taxon>
        <taxon>Euteleostomi</taxon>
        <taxon>Mammalia</taxon>
        <taxon>Eutheria</taxon>
        <taxon>Laurasiatheria</taxon>
        <taxon>Artiodactyla</taxon>
        <taxon>Ruminantia</taxon>
        <taxon>Pecora</taxon>
        <taxon>Bovidae</taxon>
        <taxon>Bovinae</taxon>
        <taxon>Bos</taxon>
    </lineage>
</organism>
<feature type="region of interest" description="Disordered" evidence="1">
    <location>
        <begin position="147"/>
        <end position="166"/>
    </location>
</feature>
<proteinExistence type="predicted"/>
<evidence type="ECO:0000256" key="2">
    <source>
        <dbReference type="SAM" id="Phobius"/>
    </source>
</evidence>